<dbReference type="AlphaFoldDB" id="A0AAV2SV49"/>
<sequence length="316" mass="36396">MRLTFIISHRDLKAAYGIVIYTFTHVWPVKKSVFPHVKDLRRARSNPRDLNVDSENKKPYTLSGSVVRSSSTKDLRATKDNGASNTLSTVKSRSSSSQDLRSSKESMNSSSSSNMSSSLSRTSSSKSLRQVTLKRNVSRQPQTKITLHKPQSTFVVHHPNPFAAKNMYYDDRWMDKQIAGFSKWLNFILTPPEEEDTAFKVKKVDMGKLWSEATKRSRVENAPTKEVMSLRAYTAVRRLNRLRQRACRLFQSQRFVEIVAKLETAIEKKLITIRTDRQTHIDVGKCCTHIHRKGLKLIYNISLRGPSMFFYELQYK</sequence>
<keyword evidence="1" id="KW-0677">Repeat</keyword>
<feature type="compositionally biased region" description="Basic and acidic residues" evidence="2">
    <location>
        <begin position="45"/>
        <end position="58"/>
    </location>
</feature>
<accession>A0AAV2SV49</accession>
<name>A0AAV2SV49_MEGNR</name>
<reference evidence="3 4" key="1">
    <citation type="submission" date="2024-05" db="EMBL/GenBank/DDBJ databases">
        <authorList>
            <person name="Wallberg A."/>
        </authorList>
    </citation>
    <scope>NUCLEOTIDE SEQUENCE [LARGE SCALE GENOMIC DNA]</scope>
</reference>
<proteinExistence type="predicted"/>
<evidence type="ECO:0000256" key="2">
    <source>
        <dbReference type="SAM" id="MobiDB-lite"/>
    </source>
</evidence>
<evidence type="ECO:0000313" key="4">
    <source>
        <dbReference type="Proteomes" id="UP001497623"/>
    </source>
</evidence>
<comment type="caution">
    <text evidence="3">The sequence shown here is derived from an EMBL/GenBank/DDBJ whole genome shotgun (WGS) entry which is preliminary data.</text>
</comment>
<evidence type="ECO:0000313" key="3">
    <source>
        <dbReference type="EMBL" id="CAL4253033.1"/>
    </source>
</evidence>
<dbReference type="PANTHER" id="PTHR22590:SF5">
    <property type="entry name" value="MYOSIN MOTOR DOMAIN-CONTAINING PROTEIN"/>
    <property type="match status" value="1"/>
</dbReference>
<dbReference type="EMBL" id="CAXKWB010176850">
    <property type="protein sequence ID" value="CAL4253033.1"/>
    <property type="molecule type" value="Genomic_DNA"/>
</dbReference>
<dbReference type="InterPro" id="IPR052318">
    <property type="entry name" value="CellDiv_DevSignal_Domain"/>
</dbReference>
<feature type="compositionally biased region" description="Polar residues" evidence="2">
    <location>
        <begin position="128"/>
        <end position="141"/>
    </location>
</feature>
<dbReference type="PANTHER" id="PTHR22590">
    <property type="entry name" value="MYOSIN MOTOR DOMAIN-CONTAINING PROTEIN"/>
    <property type="match status" value="1"/>
</dbReference>
<evidence type="ECO:0000256" key="1">
    <source>
        <dbReference type="ARBA" id="ARBA00022737"/>
    </source>
</evidence>
<feature type="non-terminal residue" evidence="3">
    <location>
        <position position="316"/>
    </location>
</feature>
<gene>
    <name evidence="3" type="ORF">MNOR_LOCUS41882</name>
</gene>
<dbReference type="Proteomes" id="UP001497623">
    <property type="component" value="Unassembled WGS sequence"/>
</dbReference>
<protein>
    <submittedName>
        <fullName evidence="3">Uncharacterized protein</fullName>
    </submittedName>
</protein>
<organism evidence="3 4">
    <name type="scientific">Meganyctiphanes norvegica</name>
    <name type="common">Northern krill</name>
    <name type="synonym">Thysanopoda norvegica</name>
    <dbReference type="NCBI Taxonomy" id="48144"/>
    <lineage>
        <taxon>Eukaryota</taxon>
        <taxon>Metazoa</taxon>
        <taxon>Ecdysozoa</taxon>
        <taxon>Arthropoda</taxon>
        <taxon>Crustacea</taxon>
        <taxon>Multicrustacea</taxon>
        <taxon>Malacostraca</taxon>
        <taxon>Eumalacostraca</taxon>
        <taxon>Eucarida</taxon>
        <taxon>Euphausiacea</taxon>
        <taxon>Euphausiidae</taxon>
        <taxon>Meganyctiphanes</taxon>
    </lineage>
</organism>
<feature type="compositionally biased region" description="Low complexity" evidence="2">
    <location>
        <begin position="84"/>
        <end position="127"/>
    </location>
</feature>
<keyword evidence="4" id="KW-1185">Reference proteome</keyword>
<feature type="region of interest" description="Disordered" evidence="2">
    <location>
        <begin position="45"/>
        <end position="141"/>
    </location>
</feature>